<dbReference type="Proteomes" id="UP000470520">
    <property type="component" value="Unassembled WGS sequence"/>
</dbReference>
<dbReference type="InterPro" id="IPR018306">
    <property type="entry name" value="Phage_T5_Orf172_DNA-bd"/>
</dbReference>
<feature type="transmembrane region" description="Helical" evidence="1">
    <location>
        <begin position="92"/>
        <end position="109"/>
    </location>
</feature>
<keyword evidence="1" id="KW-0812">Transmembrane</keyword>
<evidence type="ECO:0000256" key="1">
    <source>
        <dbReference type="SAM" id="Phobius"/>
    </source>
</evidence>
<name>A0A7K3QRA9_9ACTN</name>
<dbReference type="EMBL" id="JAAGMR010000145">
    <property type="protein sequence ID" value="NEB92426.1"/>
    <property type="molecule type" value="Genomic_DNA"/>
</dbReference>
<evidence type="ECO:0000313" key="4">
    <source>
        <dbReference type="Proteomes" id="UP000470520"/>
    </source>
</evidence>
<dbReference type="AlphaFoldDB" id="A0A7K3QRA9"/>
<sequence>MTAAPQPLGRLAASFDRIVCGITWATQVAAATAYLGAAGHLSAWRDLFAKDAVGTVILWCSGLCMAALWGISLREEARSYYNRQHQRLYRKAGLLGHVGTLLIAALAASKLPHQVAWFALLGTVSFAAVATWASWMQARLLPDEDQAVVDAILHREAAQRAAVFDASDRERRRARLAVIVESLGYTLNDAGAPTTSPAEPPAIRWTIPAGKHAPLVYFIRNGNRMKIGTTTELKRRIRTLALRPENVALLVAGDQRRERDYHKQFAEHRIGTTEWFAYEGTLADYVHDQTARLSQKEQQQ</sequence>
<evidence type="ECO:0000259" key="2">
    <source>
        <dbReference type="SMART" id="SM00974"/>
    </source>
</evidence>
<dbReference type="Pfam" id="PF13455">
    <property type="entry name" value="MUG113"/>
    <property type="match status" value="1"/>
</dbReference>
<organism evidence="3 4">
    <name type="scientific">Streptomyces bauhiniae</name>
    <dbReference type="NCBI Taxonomy" id="2340725"/>
    <lineage>
        <taxon>Bacteria</taxon>
        <taxon>Bacillati</taxon>
        <taxon>Actinomycetota</taxon>
        <taxon>Actinomycetes</taxon>
        <taxon>Kitasatosporales</taxon>
        <taxon>Streptomycetaceae</taxon>
        <taxon>Streptomyces</taxon>
    </lineage>
</organism>
<keyword evidence="1" id="KW-0472">Membrane</keyword>
<proteinExistence type="predicted"/>
<feature type="transmembrane region" description="Helical" evidence="1">
    <location>
        <begin position="52"/>
        <end position="71"/>
    </location>
</feature>
<dbReference type="RefSeq" id="WP_164188224.1">
    <property type="nucleotide sequence ID" value="NZ_JAAGMR010000145.1"/>
</dbReference>
<reference evidence="3 4" key="1">
    <citation type="submission" date="2020-01" db="EMBL/GenBank/DDBJ databases">
        <title>Insect and environment-associated Actinomycetes.</title>
        <authorList>
            <person name="Currrie C."/>
            <person name="Chevrette M."/>
            <person name="Carlson C."/>
            <person name="Stubbendieck R."/>
            <person name="Wendt-Pienkowski E."/>
        </authorList>
    </citation>
    <scope>NUCLEOTIDE SEQUENCE [LARGE SCALE GENOMIC DNA]</scope>
    <source>
        <strain evidence="3 4">SID7754</strain>
    </source>
</reference>
<gene>
    <name evidence="3" type="ORF">G3I21_11975</name>
</gene>
<protein>
    <recommendedName>
        <fullName evidence="2">Bacteriophage T5 Orf172 DNA-binding domain-containing protein</fullName>
    </recommendedName>
</protein>
<keyword evidence="1" id="KW-1133">Transmembrane helix</keyword>
<dbReference type="SMART" id="SM00974">
    <property type="entry name" value="T5orf172"/>
    <property type="match status" value="1"/>
</dbReference>
<accession>A0A7K3QRA9</accession>
<feature type="domain" description="Bacteriophage T5 Orf172 DNA-binding" evidence="2">
    <location>
        <begin position="219"/>
        <end position="289"/>
    </location>
</feature>
<feature type="transmembrane region" description="Helical" evidence="1">
    <location>
        <begin position="115"/>
        <end position="135"/>
    </location>
</feature>
<evidence type="ECO:0000313" key="3">
    <source>
        <dbReference type="EMBL" id="NEB92426.1"/>
    </source>
</evidence>
<comment type="caution">
    <text evidence="3">The sequence shown here is derived from an EMBL/GenBank/DDBJ whole genome shotgun (WGS) entry which is preliminary data.</text>
</comment>